<gene>
    <name evidence="1" type="ORF">F8388_015871</name>
</gene>
<dbReference type="Proteomes" id="UP000525078">
    <property type="component" value="Unassembled WGS sequence"/>
</dbReference>
<proteinExistence type="predicted"/>
<protein>
    <submittedName>
        <fullName evidence="1">Uncharacterized protein</fullName>
    </submittedName>
</protein>
<comment type="caution">
    <text evidence="1">The sequence shown here is derived from an EMBL/GenBank/DDBJ whole genome shotgun (WGS) entry which is preliminary data.</text>
</comment>
<evidence type="ECO:0000313" key="1">
    <source>
        <dbReference type="EMBL" id="KAF4374865.1"/>
    </source>
</evidence>
<evidence type="ECO:0000313" key="2">
    <source>
        <dbReference type="Proteomes" id="UP000525078"/>
    </source>
</evidence>
<reference evidence="1 2" key="1">
    <citation type="journal article" date="2020" name="bioRxiv">
        <title>Sequence and annotation of 42 cannabis genomes reveals extensive copy number variation in cannabinoid synthesis and pathogen resistance genes.</title>
        <authorList>
            <person name="Mckernan K.J."/>
            <person name="Helbert Y."/>
            <person name="Kane L.T."/>
            <person name="Ebling H."/>
            <person name="Zhang L."/>
            <person name="Liu B."/>
            <person name="Eaton Z."/>
            <person name="Mclaughlin S."/>
            <person name="Kingan S."/>
            <person name="Baybayan P."/>
            <person name="Concepcion G."/>
            <person name="Jordan M."/>
            <person name="Riva A."/>
            <person name="Barbazuk W."/>
            <person name="Harkins T."/>
        </authorList>
    </citation>
    <scope>NUCLEOTIDE SEQUENCE [LARGE SCALE GENOMIC DNA]</scope>
    <source>
        <strain evidence="2">cv. Jamaican Lion 4</strain>
        <tissue evidence="1">Leaf</tissue>
    </source>
</reference>
<dbReference type="EMBL" id="JAATIP010000093">
    <property type="protein sequence ID" value="KAF4374865.1"/>
    <property type="molecule type" value="Genomic_DNA"/>
</dbReference>
<accession>A0A7J6FVZ9</accession>
<dbReference type="AlphaFoldDB" id="A0A7J6FVZ9"/>
<organism evidence="1 2">
    <name type="scientific">Cannabis sativa</name>
    <name type="common">Hemp</name>
    <name type="synonym">Marijuana</name>
    <dbReference type="NCBI Taxonomy" id="3483"/>
    <lineage>
        <taxon>Eukaryota</taxon>
        <taxon>Viridiplantae</taxon>
        <taxon>Streptophyta</taxon>
        <taxon>Embryophyta</taxon>
        <taxon>Tracheophyta</taxon>
        <taxon>Spermatophyta</taxon>
        <taxon>Magnoliopsida</taxon>
        <taxon>eudicotyledons</taxon>
        <taxon>Gunneridae</taxon>
        <taxon>Pentapetalae</taxon>
        <taxon>rosids</taxon>
        <taxon>fabids</taxon>
        <taxon>Rosales</taxon>
        <taxon>Cannabaceae</taxon>
        <taxon>Cannabis</taxon>
    </lineage>
</organism>
<sequence length="73" mass="7994">MEYTIVVVEIADSPATCPRTLTIIQADFIEAIKPKGFVAEYNQNFVHLLAPLENIAPKVQLGTFFNGLVTSKG</sequence>
<name>A0A7J6FVZ9_CANSA</name>